<evidence type="ECO:0000313" key="1">
    <source>
        <dbReference type="EMBL" id="GFO13387.1"/>
    </source>
</evidence>
<dbReference type="EMBL" id="BLXT01004488">
    <property type="protein sequence ID" value="GFO13387.1"/>
    <property type="molecule type" value="Genomic_DNA"/>
</dbReference>
<dbReference type="AlphaFoldDB" id="A0AAV4B1G6"/>
<name>A0AAV4B1G6_9GAST</name>
<protein>
    <submittedName>
        <fullName evidence="1">Uncharacterized protein</fullName>
    </submittedName>
</protein>
<reference evidence="1 2" key="1">
    <citation type="journal article" date="2021" name="Elife">
        <title>Chloroplast acquisition without the gene transfer in kleptoplastic sea slugs, Plakobranchus ocellatus.</title>
        <authorList>
            <person name="Maeda T."/>
            <person name="Takahashi S."/>
            <person name="Yoshida T."/>
            <person name="Shimamura S."/>
            <person name="Takaki Y."/>
            <person name="Nagai Y."/>
            <person name="Toyoda A."/>
            <person name="Suzuki Y."/>
            <person name="Arimoto A."/>
            <person name="Ishii H."/>
            <person name="Satoh N."/>
            <person name="Nishiyama T."/>
            <person name="Hasebe M."/>
            <person name="Maruyama T."/>
            <person name="Minagawa J."/>
            <person name="Obokata J."/>
            <person name="Shigenobu S."/>
        </authorList>
    </citation>
    <scope>NUCLEOTIDE SEQUENCE [LARGE SCALE GENOMIC DNA]</scope>
</reference>
<organism evidence="1 2">
    <name type="scientific">Plakobranchus ocellatus</name>
    <dbReference type="NCBI Taxonomy" id="259542"/>
    <lineage>
        <taxon>Eukaryota</taxon>
        <taxon>Metazoa</taxon>
        <taxon>Spiralia</taxon>
        <taxon>Lophotrochozoa</taxon>
        <taxon>Mollusca</taxon>
        <taxon>Gastropoda</taxon>
        <taxon>Heterobranchia</taxon>
        <taxon>Euthyneura</taxon>
        <taxon>Panpulmonata</taxon>
        <taxon>Sacoglossa</taxon>
        <taxon>Placobranchoidea</taxon>
        <taxon>Plakobranchidae</taxon>
        <taxon>Plakobranchus</taxon>
    </lineage>
</organism>
<accession>A0AAV4B1G6</accession>
<gene>
    <name evidence="1" type="ORF">PoB_003989200</name>
</gene>
<evidence type="ECO:0000313" key="2">
    <source>
        <dbReference type="Proteomes" id="UP000735302"/>
    </source>
</evidence>
<feature type="non-terminal residue" evidence="1">
    <location>
        <position position="54"/>
    </location>
</feature>
<dbReference type="Proteomes" id="UP000735302">
    <property type="component" value="Unassembled WGS sequence"/>
</dbReference>
<proteinExistence type="predicted"/>
<sequence length="54" mass="5997">MFLVALFPREGSVIVDTEIEIEENTDLMQLEAQLTEANNTFPNGTAQVESITLL</sequence>
<keyword evidence="2" id="KW-1185">Reference proteome</keyword>
<comment type="caution">
    <text evidence="1">The sequence shown here is derived from an EMBL/GenBank/DDBJ whole genome shotgun (WGS) entry which is preliminary data.</text>
</comment>